<reference evidence="7" key="2">
    <citation type="submission" date="2020-10" db="EMBL/GenBank/DDBJ databases">
        <authorList>
            <person name="Scholz U."/>
            <person name="Mascher M."/>
            <person name="Fiebig A."/>
        </authorList>
    </citation>
    <scope>NUCLEOTIDE SEQUENCE [LARGE SCALE GENOMIC DNA]</scope>
    <source>
        <strain evidence="7">cv. Morex</strain>
    </source>
</reference>
<dbReference type="Gramene" id="HORVU.MOREX.r3.1HG0003080.1">
    <property type="protein sequence ID" value="HORVU.MOREX.r3.1HG0003080.1"/>
    <property type="gene ID" value="HORVU.MOREX.r3.1HG0003080"/>
</dbReference>
<dbReference type="GO" id="GO:0102965">
    <property type="term" value="F:alcohol-forming long-chain fatty acyl-CoA reductase activity"/>
    <property type="evidence" value="ECO:0007669"/>
    <property type="project" value="UniProtKB-EC"/>
</dbReference>
<dbReference type="GeneID" id="123403955"/>
<name>A0A8I6W3P2_HORVV</name>
<dbReference type="OrthoDB" id="429813at2759"/>
<evidence type="ECO:0000256" key="1">
    <source>
        <dbReference type="ARBA" id="ARBA00005928"/>
    </source>
</evidence>
<dbReference type="GO" id="GO:0080019">
    <property type="term" value="F:alcohol-forming very long-chain fatty acyl-CoA reductase activity"/>
    <property type="evidence" value="ECO:0000318"/>
    <property type="project" value="GO_Central"/>
</dbReference>
<evidence type="ECO:0000313" key="7">
    <source>
        <dbReference type="EnsemblPlants" id="HORVU.MOREX.r3.1HG0003080.1"/>
    </source>
</evidence>
<dbReference type="InterPro" id="IPR026055">
    <property type="entry name" value="FAR"/>
</dbReference>
<dbReference type="InterPro" id="IPR033640">
    <property type="entry name" value="FAR_C"/>
</dbReference>
<dbReference type="Proteomes" id="UP000011116">
    <property type="component" value="Chromosome 1H"/>
</dbReference>
<evidence type="ECO:0000259" key="6">
    <source>
        <dbReference type="Pfam" id="PF07993"/>
    </source>
</evidence>
<keyword evidence="3 4" id="KW-0443">Lipid metabolism</keyword>
<dbReference type="EnsemblPlants" id="HORVU.MOREX.r3.1HG0003080.1">
    <property type="protein sequence ID" value="HORVU.MOREX.r3.1HG0003080.1"/>
    <property type="gene ID" value="HORVU.MOREX.r3.1HG0003080"/>
</dbReference>
<feature type="domain" description="Fatty acyl-CoA reductase C-terminal" evidence="5">
    <location>
        <begin position="413"/>
        <end position="483"/>
    </location>
</feature>
<sequence>MDAATVIGCFRDRTILITGSTGFLGKLLVEKILRVQPNVRKLYLLVRAPDAASAHHRMLTEVVGTELFDVLRSRHGADFSSFIENKISPLAGDIVYESCALSSSTIDQMSKEIDVIVSVAATTSFYERYDVALASNALGVAHVCQLATKCSNLKMLLHVSTAFVAGDQEGLLLEKSFNSGESLRKGYTLDIESEIKFVENVKSKLRMQLCSDKIEKKEMKELGLKRARHFGWPNVYSLTKALGEMLLGNLGRDLPVVIVRPSIILSTFQDPIPGWIEGTRTIDMLYVAYNDQTIPCFIADRNVISDMIPGDMVINAMMVAMAINWDKHNTQTIYHVTSGHRNPLNYSNAEESLYEYFRANPRVSKDGRIIKNKRVLLFKKYTHFHLYMILRYKLALEVLHMMNVFGDSFSKYYNKLNRGYNFLTLVAKLYAPYVFFKGCFDDTNMRKLWVVTTTDKLNDGSIFGCDPACINWGLYLVNTHIPAVMANARKANQMKKANKSA</sequence>
<dbReference type="InterPro" id="IPR036291">
    <property type="entry name" value="NAD(P)-bd_dom_sf"/>
</dbReference>
<comment type="function">
    <text evidence="4">Catalyzes the reduction of fatty acyl-CoA to fatty alcohols.</text>
</comment>
<gene>
    <name evidence="7" type="primary">LOC123403955</name>
</gene>
<evidence type="ECO:0000313" key="8">
    <source>
        <dbReference type="Proteomes" id="UP000011116"/>
    </source>
</evidence>
<reference evidence="7" key="3">
    <citation type="submission" date="2022-01" db="UniProtKB">
        <authorList>
            <consortium name="EnsemblPlants"/>
        </authorList>
    </citation>
    <scope>IDENTIFICATION</scope>
    <source>
        <strain evidence="7">subsp. vulgare</strain>
    </source>
</reference>
<dbReference type="CDD" id="cd09071">
    <property type="entry name" value="FAR_C"/>
    <property type="match status" value="1"/>
</dbReference>
<dbReference type="EC" id="1.2.1.84" evidence="4"/>
<dbReference type="AlphaFoldDB" id="A0A8I6W3P2"/>
<keyword evidence="8" id="KW-1185">Reference proteome</keyword>
<dbReference type="SMR" id="A0A8I6W3P2"/>
<dbReference type="GO" id="GO:0010345">
    <property type="term" value="P:suberin biosynthetic process"/>
    <property type="evidence" value="ECO:0000318"/>
    <property type="project" value="GO_Central"/>
</dbReference>
<keyword evidence="4" id="KW-0560">Oxidoreductase</keyword>
<dbReference type="CDD" id="cd05236">
    <property type="entry name" value="FAR-N_SDR_e"/>
    <property type="match status" value="1"/>
</dbReference>
<protein>
    <recommendedName>
        <fullName evidence="4">Fatty acyl-CoA reductase</fullName>
        <ecNumber evidence="4">1.2.1.84</ecNumber>
    </recommendedName>
</protein>
<comment type="catalytic activity">
    <reaction evidence="4">
        <text>a long-chain fatty acyl-CoA + 2 NADPH + 2 H(+) = a long-chain primary fatty alcohol + 2 NADP(+) + CoA</text>
        <dbReference type="Rhea" id="RHEA:52716"/>
        <dbReference type="ChEBI" id="CHEBI:15378"/>
        <dbReference type="ChEBI" id="CHEBI:57287"/>
        <dbReference type="ChEBI" id="CHEBI:57783"/>
        <dbReference type="ChEBI" id="CHEBI:58349"/>
        <dbReference type="ChEBI" id="CHEBI:77396"/>
        <dbReference type="ChEBI" id="CHEBI:83139"/>
        <dbReference type="EC" id="1.2.1.84"/>
    </reaction>
</comment>
<dbReference type="InterPro" id="IPR013120">
    <property type="entry name" value="FAR_NAD-bd"/>
</dbReference>
<dbReference type="PANTHER" id="PTHR11011">
    <property type="entry name" value="MALE STERILITY PROTEIN 2-RELATED"/>
    <property type="match status" value="1"/>
</dbReference>
<dbReference type="Gene3D" id="3.40.50.720">
    <property type="entry name" value="NAD(P)-binding Rossmann-like Domain"/>
    <property type="match status" value="1"/>
</dbReference>
<evidence type="ECO:0000256" key="2">
    <source>
        <dbReference type="ARBA" id="ARBA00022516"/>
    </source>
</evidence>
<organism evidence="7 8">
    <name type="scientific">Hordeum vulgare subsp. vulgare</name>
    <name type="common">Domesticated barley</name>
    <dbReference type="NCBI Taxonomy" id="112509"/>
    <lineage>
        <taxon>Eukaryota</taxon>
        <taxon>Viridiplantae</taxon>
        <taxon>Streptophyta</taxon>
        <taxon>Embryophyta</taxon>
        <taxon>Tracheophyta</taxon>
        <taxon>Spermatophyta</taxon>
        <taxon>Magnoliopsida</taxon>
        <taxon>Liliopsida</taxon>
        <taxon>Poales</taxon>
        <taxon>Poaceae</taxon>
        <taxon>BOP clade</taxon>
        <taxon>Pooideae</taxon>
        <taxon>Triticodae</taxon>
        <taxon>Triticeae</taxon>
        <taxon>Hordeinae</taxon>
        <taxon>Hordeum</taxon>
    </lineage>
</organism>
<feature type="domain" description="Thioester reductase (TE)" evidence="6">
    <location>
        <begin position="17"/>
        <end position="317"/>
    </location>
</feature>
<dbReference type="Pfam" id="PF03015">
    <property type="entry name" value="Sterile"/>
    <property type="match status" value="1"/>
</dbReference>
<dbReference type="Pfam" id="PF07993">
    <property type="entry name" value="NAD_binding_4"/>
    <property type="match status" value="1"/>
</dbReference>
<evidence type="ECO:0000256" key="4">
    <source>
        <dbReference type="RuleBase" id="RU363097"/>
    </source>
</evidence>
<reference evidence="8" key="1">
    <citation type="journal article" date="2012" name="Nature">
        <title>A physical, genetic and functional sequence assembly of the barley genome.</title>
        <authorList>
            <consortium name="The International Barley Genome Sequencing Consortium"/>
            <person name="Mayer K.F."/>
            <person name="Waugh R."/>
            <person name="Brown J.W."/>
            <person name="Schulman A."/>
            <person name="Langridge P."/>
            <person name="Platzer M."/>
            <person name="Fincher G.B."/>
            <person name="Muehlbauer G.J."/>
            <person name="Sato K."/>
            <person name="Close T.J."/>
            <person name="Wise R.P."/>
            <person name="Stein N."/>
        </authorList>
    </citation>
    <scope>NUCLEOTIDE SEQUENCE [LARGE SCALE GENOMIC DNA]</scope>
    <source>
        <strain evidence="8">cv. Morex</strain>
    </source>
</reference>
<proteinExistence type="inferred from homology"/>
<dbReference type="SUPFAM" id="SSF51735">
    <property type="entry name" value="NAD(P)-binding Rossmann-fold domains"/>
    <property type="match status" value="1"/>
</dbReference>
<dbReference type="PANTHER" id="PTHR11011:SF57">
    <property type="entry name" value="FATTY ACYL-COA REDUCTASE"/>
    <property type="match status" value="1"/>
</dbReference>
<dbReference type="GO" id="GO:0035336">
    <property type="term" value="P:long-chain fatty-acyl-CoA metabolic process"/>
    <property type="evidence" value="ECO:0000318"/>
    <property type="project" value="GO_Central"/>
</dbReference>
<accession>A0A8I6W3P2</accession>
<evidence type="ECO:0000259" key="5">
    <source>
        <dbReference type="Pfam" id="PF03015"/>
    </source>
</evidence>
<keyword evidence="4" id="KW-0521">NADP</keyword>
<keyword evidence="2 4" id="KW-0444">Lipid biosynthesis</keyword>
<dbReference type="KEGG" id="hvg:123403955"/>
<dbReference type="Gramene" id="HORVU.MOREX.r2.1HG0001480.1">
    <property type="protein sequence ID" value="HORVU.MOREX.r2.1HG0001480.1"/>
    <property type="gene ID" value="HORVU.MOREX.r2.1HG0001480"/>
</dbReference>
<dbReference type="RefSeq" id="XP_044953797.1">
    <property type="nucleotide sequence ID" value="XM_045097862.1"/>
</dbReference>
<evidence type="ECO:0000256" key="3">
    <source>
        <dbReference type="ARBA" id="ARBA00023098"/>
    </source>
</evidence>
<comment type="similarity">
    <text evidence="1 4">Belongs to the fatty acyl-CoA reductase family.</text>
</comment>